<dbReference type="AlphaFoldDB" id="A0AAD4PE38"/>
<dbReference type="Pfam" id="PF01554">
    <property type="entry name" value="MatE"/>
    <property type="match status" value="2"/>
</dbReference>
<dbReference type="GO" id="GO:0015297">
    <property type="term" value="F:antiporter activity"/>
    <property type="evidence" value="ECO:0007669"/>
    <property type="project" value="InterPro"/>
</dbReference>
<evidence type="ECO:0000313" key="7">
    <source>
        <dbReference type="EMBL" id="KAH6835542.1"/>
    </source>
</evidence>
<keyword evidence="3 6" id="KW-0812">Transmembrane</keyword>
<feature type="transmembrane region" description="Helical" evidence="6">
    <location>
        <begin position="410"/>
        <end position="434"/>
    </location>
</feature>
<feature type="transmembrane region" description="Helical" evidence="6">
    <location>
        <begin position="297"/>
        <end position="320"/>
    </location>
</feature>
<comment type="subcellular location">
    <subcellularLocation>
        <location evidence="1">Membrane</location>
        <topology evidence="1">Multi-pass membrane protein</topology>
    </subcellularLocation>
</comment>
<keyword evidence="5 6" id="KW-0472">Membrane</keyword>
<evidence type="ECO:0000256" key="1">
    <source>
        <dbReference type="ARBA" id="ARBA00004141"/>
    </source>
</evidence>
<accession>A0AAD4PE38</accession>
<evidence type="ECO:0000256" key="5">
    <source>
        <dbReference type="ARBA" id="ARBA00023136"/>
    </source>
</evidence>
<evidence type="ECO:0000256" key="6">
    <source>
        <dbReference type="RuleBase" id="RU004914"/>
    </source>
</evidence>
<feature type="transmembrane region" description="Helical" evidence="6">
    <location>
        <begin position="373"/>
        <end position="398"/>
    </location>
</feature>
<comment type="caution">
    <text evidence="7">The sequence shown here is derived from an EMBL/GenBank/DDBJ whole genome shotgun (WGS) entry which is preliminary data.</text>
</comment>
<dbReference type="EMBL" id="SDAM02000034">
    <property type="protein sequence ID" value="KAH6835542.1"/>
    <property type="molecule type" value="Genomic_DNA"/>
</dbReference>
<dbReference type="NCBIfam" id="TIGR00797">
    <property type="entry name" value="matE"/>
    <property type="match status" value="1"/>
</dbReference>
<evidence type="ECO:0000313" key="8">
    <source>
        <dbReference type="Proteomes" id="UP001190926"/>
    </source>
</evidence>
<evidence type="ECO:0000256" key="2">
    <source>
        <dbReference type="ARBA" id="ARBA00010199"/>
    </source>
</evidence>
<keyword evidence="4 6" id="KW-1133">Transmembrane helix</keyword>
<dbReference type="InterPro" id="IPR045069">
    <property type="entry name" value="MATE_euk"/>
</dbReference>
<dbReference type="GO" id="GO:1990961">
    <property type="term" value="P:xenobiotic detoxification by transmembrane export across the plasma membrane"/>
    <property type="evidence" value="ECO:0007669"/>
    <property type="project" value="InterPro"/>
</dbReference>
<reference evidence="7 8" key="1">
    <citation type="journal article" date="2021" name="Nat. Commun.">
        <title>Incipient diploidization of the medicinal plant Perilla within 10,000 years.</title>
        <authorList>
            <person name="Zhang Y."/>
            <person name="Shen Q."/>
            <person name="Leng L."/>
            <person name="Zhang D."/>
            <person name="Chen S."/>
            <person name="Shi Y."/>
            <person name="Ning Z."/>
            <person name="Chen S."/>
        </authorList>
    </citation>
    <scope>NUCLEOTIDE SEQUENCE [LARGE SCALE GENOMIC DNA]</scope>
    <source>
        <strain evidence="8">cv. PC099</strain>
    </source>
</reference>
<feature type="transmembrane region" description="Helical" evidence="6">
    <location>
        <begin position="47"/>
        <end position="68"/>
    </location>
</feature>
<feature type="transmembrane region" description="Helical" evidence="6">
    <location>
        <begin position="80"/>
        <end position="101"/>
    </location>
</feature>
<gene>
    <name evidence="7" type="ORF">C2S53_017177</name>
</gene>
<feature type="transmembrane region" description="Helical" evidence="6">
    <location>
        <begin position="341"/>
        <end position="367"/>
    </location>
</feature>
<dbReference type="Proteomes" id="UP001190926">
    <property type="component" value="Unassembled WGS sequence"/>
</dbReference>
<keyword evidence="8" id="KW-1185">Reference proteome</keyword>
<protein>
    <recommendedName>
        <fullName evidence="6">Protein DETOXIFICATION</fullName>
    </recommendedName>
    <alternativeName>
        <fullName evidence="6">Multidrug and toxic compound extrusion protein</fullName>
    </alternativeName>
</protein>
<evidence type="ECO:0000256" key="4">
    <source>
        <dbReference type="ARBA" id="ARBA00022989"/>
    </source>
</evidence>
<feature type="transmembrane region" description="Helical" evidence="6">
    <location>
        <begin position="219"/>
        <end position="237"/>
    </location>
</feature>
<dbReference type="PANTHER" id="PTHR11206">
    <property type="entry name" value="MULTIDRUG RESISTANCE PROTEIN"/>
    <property type="match status" value="1"/>
</dbReference>
<feature type="transmembrane region" description="Helical" evidence="6">
    <location>
        <begin position="155"/>
        <end position="172"/>
    </location>
</feature>
<feature type="transmembrane region" description="Helical" evidence="6">
    <location>
        <begin position="113"/>
        <end position="135"/>
    </location>
</feature>
<sequence>MDLGSGASSEAVKIPLLHKKTAADGWLKKVIDADEAKKQISLALPMILTNVIYYFIPLVSVMFAGHLGQLELAASNLANSWASASGFDLMVGLSGALETLCGQGFGGKMYRMLGVYLQASCIISTIFASVVSILWWHSEIVLIFLRQDPEIARSAAIYLKYLIPGLFAQGLLQHMLRFLQTQSVVLPLVVCATVPLLLHVGIAYVLVNWTSLGFRGAPFAASISLWISLLMLAFYVLNSNRFHHTWPGFTWDSFTHIFTYFKLALPSAAMVCLEYCAFEILVLLAGLMPDSQVTTSLIAMCVNAETVCFMIAYGLSAAISTRVSNELGGGNPSGARHATVVALKLTVVLAVCVVLALCLGHDLWAGLFSGSPLIMNAFASMTPLLVASLLFDFVQGILSGVARGCGWQHLVVFINIGSFYFIGMPVATILGFKFELHAKGLWIGLTCGLASQTIGLLLLTKFTKWRRIEFSECSSSKIVEPPHV</sequence>
<organism evidence="7 8">
    <name type="scientific">Perilla frutescens var. hirtella</name>
    <name type="common">Perilla citriodora</name>
    <name type="synonym">Perilla setoyensis</name>
    <dbReference type="NCBI Taxonomy" id="608512"/>
    <lineage>
        <taxon>Eukaryota</taxon>
        <taxon>Viridiplantae</taxon>
        <taxon>Streptophyta</taxon>
        <taxon>Embryophyta</taxon>
        <taxon>Tracheophyta</taxon>
        <taxon>Spermatophyta</taxon>
        <taxon>Magnoliopsida</taxon>
        <taxon>eudicotyledons</taxon>
        <taxon>Gunneridae</taxon>
        <taxon>Pentapetalae</taxon>
        <taxon>asterids</taxon>
        <taxon>lamiids</taxon>
        <taxon>Lamiales</taxon>
        <taxon>Lamiaceae</taxon>
        <taxon>Nepetoideae</taxon>
        <taxon>Elsholtzieae</taxon>
        <taxon>Perilla</taxon>
    </lineage>
</organism>
<feature type="transmembrane region" description="Helical" evidence="6">
    <location>
        <begin position="440"/>
        <end position="459"/>
    </location>
</feature>
<evidence type="ECO:0000256" key="3">
    <source>
        <dbReference type="ARBA" id="ARBA00022692"/>
    </source>
</evidence>
<dbReference type="InterPro" id="IPR002528">
    <property type="entry name" value="MATE_fam"/>
</dbReference>
<dbReference type="CDD" id="cd13132">
    <property type="entry name" value="MATE_eukaryotic"/>
    <property type="match status" value="1"/>
</dbReference>
<dbReference type="GO" id="GO:0042910">
    <property type="term" value="F:xenobiotic transmembrane transporter activity"/>
    <property type="evidence" value="ECO:0007669"/>
    <property type="project" value="InterPro"/>
</dbReference>
<feature type="transmembrane region" description="Helical" evidence="6">
    <location>
        <begin position="263"/>
        <end position="285"/>
    </location>
</feature>
<name>A0AAD4PE38_PERFH</name>
<comment type="similarity">
    <text evidence="2 6">Belongs to the multi antimicrobial extrusion (MATE) (TC 2.A.66.1) family.</text>
</comment>
<proteinExistence type="inferred from homology"/>
<dbReference type="GO" id="GO:0016020">
    <property type="term" value="C:membrane"/>
    <property type="evidence" value="ECO:0007669"/>
    <property type="project" value="UniProtKB-SubCell"/>
</dbReference>
<feature type="transmembrane region" description="Helical" evidence="6">
    <location>
        <begin position="184"/>
        <end position="207"/>
    </location>
</feature>